<dbReference type="AlphaFoldDB" id="A0A7U9Q0W1"/>
<comment type="caution">
    <text evidence="2">The sequence shown here is derived from an EMBL/GenBank/DDBJ whole genome shotgun (WGS) entry which is preliminary data.</text>
</comment>
<sequence length="753" mass="79450">MKRSTAPEPRRSRLSRRLLGGAVALGLAVSGGALVSPAVAAPVEPPTWDYVQDVALKIAPGSEIVSAGRTGFLSVDPQNNVVWTDYQGRTTKVAQDDWQYTHTTGHGAVSDVVALGNTPYIQTFSKITLRDMATGATTLIDLTKYGYRYAGTVEGWVVATKKAALGEEVHVLGLQGGGTLTDRTVTGLPTDGTEFEMEAGAPGKALLRYARGVSGTGLHGYEVVDLAAAKVVPTRGMVSHLSSNAALSATHMASIGSVNYGDEKIYLSVTETRADNPKAWSTRLPGSYMPTMGLVGDWVMYGNRGRVREGSSPDELAIRAVPAGGGTARKVMDHATSSAPTPDGDLLVMGGTVAQGEGLYRVSAKAGGGAPTVELVAGTGQPTKVTLLGSDVSNTARLDQRRWHPRWHLSRRNVSMTITLRHNASGKRAEYHLVPDQGGENWDGWVDLNWDGLVNVRGRDEAAPNGAYTWELTAAPRNGIGPALHQKGSFTVERKPAAHDYTDNGSPDVIVRDRAGKLSLEDTAHDPLNPHSHKRRIVVGGGWNIYDQVVAVGDVAGASHGDVVARDSAGVLWLYLGKGDGSFDKPLKVGAGWNAYDAITGGSDLNGDGRGDLLARDRSGVLWLYQGTGNWRAPFAPRKKIGGGWGSYDNITAVGDVAGASAGDVVARDRSGVLWLYLGKGDGTFDGRVQIGAGWGGYRQLIGIGDSNADGRADLLVSGPDNGTYVYHGTGNWQAPFARPELAGITTSDETLA</sequence>
<accession>A0A7U9Q0W1</accession>
<evidence type="ECO:0000313" key="2">
    <source>
        <dbReference type="EMBL" id="GCD37765.1"/>
    </source>
</evidence>
<name>A0A7U9Q0W1_9ACTN</name>
<protein>
    <recommendedName>
        <fullName evidence="4">VCBS repeat-containing protein</fullName>
    </recommendedName>
</protein>
<organism evidence="2 3">
    <name type="scientific">Streptomyces chrestomyceticus JCM 4735</name>
    <dbReference type="NCBI Taxonomy" id="1306181"/>
    <lineage>
        <taxon>Bacteria</taxon>
        <taxon>Bacillati</taxon>
        <taxon>Actinomycetota</taxon>
        <taxon>Actinomycetes</taxon>
        <taxon>Kitasatosporales</taxon>
        <taxon>Streptomycetaceae</taxon>
        <taxon>Streptomyces</taxon>
    </lineage>
</organism>
<reference evidence="2 3" key="1">
    <citation type="submission" date="2018-11" db="EMBL/GenBank/DDBJ databases">
        <title>Whole genome sequence of Streptomyces chrestomyceticus NBRC 13444(T).</title>
        <authorList>
            <person name="Komaki H."/>
            <person name="Tamura T."/>
        </authorList>
    </citation>
    <scope>NUCLEOTIDE SEQUENCE [LARGE SCALE GENOMIC DNA]</scope>
    <source>
        <strain evidence="2 3">NBRC 13444</strain>
    </source>
</reference>
<dbReference type="Proteomes" id="UP000287830">
    <property type="component" value="Unassembled WGS sequence"/>
</dbReference>
<proteinExistence type="predicted"/>
<dbReference type="SUPFAM" id="SSF69318">
    <property type="entry name" value="Integrin alpha N-terminal domain"/>
    <property type="match status" value="1"/>
</dbReference>
<dbReference type="InterPro" id="IPR028994">
    <property type="entry name" value="Integrin_alpha_N"/>
</dbReference>
<evidence type="ECO:0008006" key="4">
    <source>
        <dbReference type="Google" id="ProtNLM"/>
    </source>
</evidence>
<dbReference type="Pfam" id="PF13517">
    <property type="entry name" value="FG-GAP_3"/>
    <property type="match status" value="1"/>
</dbReference>
<dbReference type="EMBL" id="BHZC01000001">
    <property type="protein sequence ID" value="GCD37765.1"/>
    <property type="molecule type" value="Genomic_DNA"/>
</dbReference>
<evidence type="ECO:0000313" key="3">
    <source>
        <dbReference type="Proteomes" id="UP000287830"/>
    </source>
</evidence>
<gene>
    <name evidence="2" type="ORF">OEIGOIKO_05571</name>
</gene>
<keyword evidence="1" id="KW-0732">Signal</keyword>
<evidence type="ECO:0000256" key="1">
    <source>
        <dbReference type="ARBA" id="ARBA00022729"/>
    </source>
</evidence>
<dbReference type="InterPro" id="IPR013517">
    <property type="entry name" value="FG-GAP"/>
</dbReference>